<accession>A0A1X7AKM2</accession>
<sequence length="414" mass="45887">MLDFDDLKSDGSTDSKLLDRGSIQLIYQSEQCLQTVREALASEGLADPETLSGELMACFDQLAGSQAQLVIVEAGNMTSTDLTSDNLSEQLKLLRRLLPNQCAIILLGEDNRISIERQWRRRGIRYLYWPATRDDLIELVRECLAPTATRSTHSALRIGIVGAKGGAGCSFLAAQLARALAVETGQPGLLVDHAENGSNLHVMLGQSELEARSRETRTSLSGEPILDFVTASSLQIRISQHLNYLGSGASELNRQAVDLLAWDNSFVVEDGGSLLLSHNPEWLSSLNIVLLIIPATLSGLAQGRLFLEQLQNEYADGERNPRCILVLNHNQPGRQITRQLAEQYFKRTLQAELPWIDRCEDWLITGTLPESGCPKLAAPLNDLARTLLGKTQRDESLFNRLLHWLPESWSRRLG</sequence>
<dbReference type="PANTHER" id="PTHR43384:SF6">
    <property type="entry name" value="SEPTUM SITE-DETERMINING PROTEIN MIND HOMOLOG, CHLOROPLASTIC"/>
    <property type="match status" value="1"/>
</dbReference>
<proteinExistence type="predicted"/>
<evidence type="ECO:0008006" key="5">
    <source>
        <dbReference type="Google" id="ProtNLM"/>
    </source>
</evidence>
<keyword evidence="1" id="KW-0547">Nucleotide-binding</keyword>
<evidence type="ECO:0000256" key="2">
    <source>
        <dbReference type="ARBA" id="ARBA00022840"/>
    </source>
</evidence>
<gene>
    <name evidence="3" type="ORF">EHSB41UT_02453</name>
</gene>
<dbReference type="EMBL" id="FWPT01000005">
    <property type="protein sequence ID" value="SMA47537.1"/>
    <property type="molecule type" value="Genomic_DNA"/>
</dbReference>
<dbReference type="RefSeq" id="WP_087110263.1">
    <property type="nucleotide sequence ID" value="NZ_CBCSCN010000003.1"/>
</dbReference>
<dbReference type="Proteomes" id="UP000196573">
    <property type="component" value="Unassembled WGS sequence"/>
</dbReference>
<dbReference type="GO" id="GO:0005829">
    <property type="term" value="C:cytosol"/>
    <property type="evidence" value="ECO:0007669"/>
    <property type="project" value="TreeGrafter"/>
</dbReference>
<dbReference type="InterPro" id="IPR027417">
    <property type="entry name" value="P-loop_NTPase"/>
</dbReference>
<evidence type="ECO:0000313" key="4">
    <source>
        <dbReference type="Proteomes" id="UP000196573"/>
    </source>
</evidence>
<dbReference type="GO" id="GO:0051782">
    <property type="term" value="P:negative regulation of cell division"/>
    <property type="evidence" value="ECO:0007669"/>
    <property type="project" value="TreeGrafter"/>
</dbReference>
<evidence type="ECO:0000313" key="3">
    <source>
        <dbReference type="EMBL" id="SMA47537.1"/>
    </source>
</evidence>
<reference evidence="3 4" key="1">
    <citation type="submission" date="2017-03" db="EMBL/GenBank/DDBJ databases">
        <authorList>
            <person name="Afonso C.L."/>
            <person name="Miller P.J."/>
            <person name="Scott M.A."/>
            <person name="Spackman E."/>
            <person name="Goraichik I."/>
            <person name="Dimitrov K.M."/>
            <person name="Suarez D.L."/>
            <person name="Swayne D.E."/>
        </authorList>
    </citation>
    <scope>NUCLEOTIDE SEQUENCE [LARGE SCALE GENOMIC DNA]</scope>
    <source>
        <strain evidence="3">SB41UT1</strain>
    </source>
</reference>
<name>A0A1X7AKM2_9GAMM</name>
<organism evidence="3 4">
    <name type="scientific">Parendozoicomonas haliclonae</name>
    <dbReference type="NCBI Taxonomy" id="1960125"/>
    <lineage>
        <taxon>Bacteria</taxon>
        <taxon>Pseudomonadati</taxon>
        <taxon>Pseudomonadota</taxon>
        <taxon>Gammaproteobacteria</taxon>
        <taxon>Oceanospirillales</taxon>
        <taxon>Endozoicomonadaceae</taxon>
        <taxon>Parendozoicomonas</taxon>
    </lineage>
</organism>
<keyword evidence="2" id="KW-0067">ATP-binding</keyword>
<evidence type="ECO:0000256" key="1">
    <source>
        <dbReference type="ARBA" id="ARBA00022741"/>
    </source>
</evidence>
<protein>
    <recommendedName>
        <fullName evidence="5">CobQ/CobB/MinD/ParA nucleotide binding domain protein</fullName>
    </recommendedName>
</protein>
<dbReference type="GO" id="GO:0009898">
    <property type="term" value="C:cytoplasmic side of plasma membrane"/>
    <property type="evidence" value="ECO:0007669"/>
    <property type="project" value="TreeGrafter"/>
</dbReference>
<dbReference type="PANTHER" id="PTHR43384">
    <property type="entry name" value="SEPTUM SITE-DETERMINING PROTEIN MIND HOMOLOG, CHLOROPLASTIC-RELATED"/>
    <property type="match status" value="1"/>
</dbReference>
<dbReference type="Gene3D" id="3.40.50.2300">
    <property type="match status" value="1"/>
</dbReference>
<dbReference type="AlphaFoldDB" id="A0A1X7AKM2"/>
<dbReference type="GO" id="GO:0005524">
    <property type="term" value="F:ATP binding"/>
    <property type="evidence" value="ECO:0007669"/>
    <property type="project" value="UniProtKB-KW"/>
</dbReference>
<dbReference type="GO" id="GO:0016887">
    <property type="term" value="F:ATP hydrolysis activity"/>
    <property type="evidence" value="ECO:0007669"/>
    <property type="project" value="TreeGrafter"/>
</dbReference>
<dbReference type="InterPro" id="IPR050625">
    <property type="entry name" value="ParA/MinD_ATPase"/>
</dbReference>
<keyword evidence="4" id="KW-1185">Reference proteome</keyword>
<dbReference type="SUPFAM" id="SSF52540">
    <property type="entry name" value="P-loop containing nucleoside triphosphate hydrolases"/>
    <property type="match status" value="1"/>
</dbReference>
<dbReference type="OrthoDB" id="6250531at2"/>
<dbReference type="Gene3D" id="3.40.50.300">
    <property type="entry name" value="P-loop containing nucleotide triphosphate hydrolases"/>
    <property type="match status" value="1"/>
</dbReference>